<proteinExistence type="predicted"/>
<gene>
    <name evidence="1" type="ORF">bas09_0072</name>
</gene>
<evidence type="ECO:0000313" key="2">
    <source>
        <dbReference type="Proteomes" id="UP000828884"/>
    </source>
</evidence>
<reference evidence="2" key="1">
    <citation type="journal article" date="2021" name="PLoS Biol.">
        <title>Systematic exploration of Escherichia coli phage-host interactions with the BASEL phage collection.</title>
        <authorList>
            <person name="Maffei E."/>
            <person name="Shaidullina A."/>
            <person name="Burkolter M."/>
            <person name="Heyer Y."/>
            <person name="Estermann F."/>
            <person name="Druelle V."/>
            <person name="Sauer P."/>
            <person name="Willi L."/>
            <person name="Michaelis S."/>
            <person name="Hilbi H."/>
            <person name="Thaler D.S."/>
            <person name="Harms A."/>
        </authorList>
    </citation>
    <scope>NUCLEOTIDE SEQUENCE [LARGE SCALE GENOMIC DNA]</scope>
    <source>
        <strain evidence="2">Bas09</strain>
    </source>
</reference>
<dbReference type="Proteomes" id="UP000828884">
    <property type="component" value="Segment"/>
</dbReference>
<name>A0AAE7VX09_9CAUD</name>
<organism evidence="1 2">
    <name type="scientific">Escherichia phage PaulSarasin</name>
    <dbReference type="NCBI Taxonomy" id="2851973"/>
    <lineage>
        <taxon>Viruses</taxon>
        <taxon>Duplodnaviria</taxon>
        <taxon>Heunggongvirae</taxon>
        <taxon>Uroviricota</taxon>
        <taxon>Caudoviricetes</taxon>
        <taxon>Drexlerviridae</taxon>
        <taxon>Tempevirinae</taxon>
        <taxon>Changchunvirus</taxon>
    </lineage>
</organism>
<dbReference type="EMBL" id="MZ501099">
    <property type="protein sequence ID" value="QXV83717.1"/>
    <property type="molecule type" value="Genomic_DNA"/>
</dbReference>
<protein>
    <submittedName>
        <fullName evidence="1">Uncharacterized protein</fullName>
    </submittedName>
</protein>
<evidence type="ECO:0000313" key="1">
    <source>
        <dbReference type="EMBL" id="QXV83717.1"/>
    </source>
</evidence>
<sequence length="88" mass="10028">MHVKCRNVNDRYYLTDGKIYKVIAKQGDASKFDGVVGYGSFEIICDDGDPIYCLFNHCAHADWQIVSEKRNPFAFWNKLKSGALHNAI</sequence>
<accession>A0AAE7VX09</accession>
<keyword evidence="2" id="KW-1185">Reference proteome</keyword>